<feature type="compositionally biased region" description="Basic residues" evidence="1">
    <location>
        <begin position="72"/>
        <end position="84"/>
    </location>
</feature>
<proteinExistence type="predicted"/>
<dbReference type="OrthoDB" id="6413712at2759"/>
<dbReference type="AlphaFoldDB" id="A0A8X6NMZ9"/>
<reference evidence="2" key="1">
    <citation type="submission" date="2020-08" db="EMBL/GenBank/DDBJ databases">
        <title>Multicomponent nature underlies the extraordinary mechanical properties of spider dragline silk.</title>
        <authorList>
            <person name="Kono N."/>
            <person name="Nakamura H."/>
            <person name="Mori M."/>
            <person name="Yoshida Y."/>
            <person name="Ohtoshi R."/>
            <person name="Malay A.D."/>
            <person name="Moran D.A.P."/>
            <person name="Tomita M."/>
            <person name="Numata K."/>
            <person name="Arakawa K."/>
        </authorList>
    </citation>
    <scope>NUCLEOTIDE SEQUENCE</scope>
</reference>
<evidence type="ECO:0000313" key="3">
    <source>
        <dbReference type="Proteomes" id="UP000887013"/>
    </source>
</evidence>
<organism evidence="2 3">
    <name type="scientific">Nephila pilipes</name>
    <name type="common">Giant wood spider</name>
    <name type="synonym">Nephila maculata</name>
    <dbReference type="NCBI Taxonomy" id="299642"/>
    <lineage>
        <taxon>Eukaryota</taxon>
        <taxon>Metazoa</taxon>
        <taxon>Ecdysozoa</taxon>
        <taxon>Arthropoda</taxon>
        <taxon>Chelicerata</taxon>
        <taxon>Arachnida</taxon>
        <taxon>Araneae</taxon>
        <taxon>Araneomorphae</taxon>
        <taxon>Entelegynae</taxon>
        <taxon>Araneoidea</taxon>
        <taxon>Nephilidae</taxon>
        <taxon>Nephila</taxon>
    </lineage>
</organism>
<feature type="non-terminal residue" evidence="2">
    <location>
        <position position="1"/>
    </location>
</feature>
<gene>
    <name evidence="2" type="primary">AVEN_65496_1</name>
    <name evidence="2" type="ORF">NPIL_159881</name>
</gene>
<comment type="caution">
    <text evidence="2">The sequence shown here is derived from an EMBL/GenBank/DDBJ whole genome shotgun (WGS) entry which is preliminary data.</text>
</comment>
<dbReference type="Proteomes" id="UP000887013">
    <property type="component" value="Unassembled WGS sequence"/>
</dbReference>
<sequence length="123" mass="13902">SSAVSICALFSEKDVRHNGCGEDRKNIRPPMLAIEARNDRDIRAAVRSITKDNEKRIRNNNSNTKRESWVSKLKRKSKAPRFNRKTISGREWGGLLGDPSPVMPVTGPRINCQNENHENVPLP</sequence>
<accession>A0A8X6NMZ9</accession>
<keyword evidence="3" id="KW-1185">Reference proteome</keyword>
<protein>
    <submittedName>
        <fullName evidence="2">Uncharacterized protein</fullName>
    </submittedName>
</protein>
<evidence type="ECO:0000256" key="1">
    <source>
        <dbReference type="SAM" id="MobiDB-lite"/>
    </source>
</evidence>
<feature type="region of interest" description="Disordered" evidence="1">
    <location>
        <begin position="56"/>
        <end position="123"/>
    </location>
</feature>
<name>A0A8X6NMZ9_NEPPI</name>
<dbReference type="EMBL" id="BMAW01059552">
    <property type="protein sequence ID" value="GFT21674.1"/>
    <property type="molecule type" value="Genomic_DNA"/>
</dbReference>
<evidence type="ECO:0000313" key="2">
    <source>
        <dbReference type="EMBL" id="GFT21674.1"/>
    </source>
</evidence>